<dbReference type="Proteomes" id="UP000615446">
    <property type="component" value="Unassembled WGS sequence"/>
</dbReference>
<keyword evidence="2" id="KW-0472">Membrane</keyword>
<evidence type="ECO:0000313" key="4">
    <source>
        <dbReference type="Proteomes" id="UP000615446"/>
    </source>
</evidence>
<dbReference type="EMBL" id="BLAL01000315">
    <property type="protein sequence ID" value="GET02714.1"/>
    <property type="molecule type" value="Genomic_DNA"/>
</dbReference>
<organism evidence="3 4">
    <name type="scientific">Rhizophagus clarus</name>
    <dbReference type="NCBI Taxonomy" id="94130"/>
    <lineage>
        <taxon>Eukaryota</taxon>
        <taxon>Fungi</taxon>
        <taxon>Fungi incertae sedis</taxon>
        <taxon>Mucoromycota</taxon>
        <taxon>Glomeromycotina</taxon>
        <taxon>Glomeromycetes</taxon>
        <taxon>Glomerales</taxon>
        <taxon>Glomeraceae</taxon>
        <taxon>Rhizophagus</taxon>
    </lineage>
</organism>
<dbReference type="AlphaFoldDB" id="A0A8H3M8M8"/>
<keyword evidence="2" id="KW-0812">Transmembrane</keyword>
<protein>
    <submittedName>
        <fullName evidence="3">Uncharacterized protein</fullName>
    </submittedName>
</protein>
<feature type="compositionally biased region" description="Polar residues" evidence="1">
    <location>
        <begin position="1"/>
        <end position="24"/>
    </location>
</feature>
<gene>
    <name evidence="3" type="ORF">RCL2_002908300</name>
</gene>
<evidence type="ECO:0000256" key="1">
    <source>
        <dbReference type="SAM" id="MobiDB-lite"/>
    </source>
</evidence>
<evidence type="ECO:0000256" key="2">
    <source>
        <dbReference type="SAM" id="Phobius"/>
    </source>
</evidence>
<reference evidence="3" key="1">
    <citation type="submission" date="2019-10" db="EMBL/GenBank/DDBJ databases">
        <title>Conservation and host-specific expression of non-tandemly repeated heterogenous ribosome RNA gene in arbuscular mycorrhizal fungi.</title>
        <authorList>
            <person name="Maeda T."/>
            <person name="Kobayashi Y."/>
            <person name="Nakagawa T."/>
            <person name="Ezawa T."/>
            <person name="Yamaguchi K."/>
            <person name="Bino T."/>
            <person name="Nishimoto Y."/>
            <person name="Shigenobu S."/>
            <person name="Kawaguchi M."/>
        </authorList>
    </citation>
    <scope>NUCLEOTIDE SEQUENCE</scope>
    <source>
        <strain evidence="3">HR1</strain>
    </source>
</reference>
<feature type="transmembrane region" description="Helical" evidence="2">
    <location>
        <begin position="53"/>
        <end position="73"/>
    </location>
</feature>
<accession>A0A8H3M8M8</accession>
<feature type="region of interest" description="Disordered" evidence="1">
    <location>
        <begin position="1"/>
        <end position="31"/>
    </location>
</feature>
<keyword evidence="2" id="KW-1133">Transmembrane helix</keyword>
<proteinExistence type="predicted"/>
<evidence type="ECO:0000313" key="3">
    <source>
        <dbReference type="EMBL" id="GET02714.1"/>
    </source>
</evidence>
<name>A0A8H3M8M8_9GLOM</name>
<comment type="caution">
    <text evidence="3">The sequence shown here is derived from an EMBL/GenBank/DDBJ whole genome shotgun (WGS) entry which is preliminary data.</text>
</comment>
<sequence>MDDNLNSTNNGFNQSPTINQDQTENSYNSNNNGYPGKKLSLYLLPLQTVLKSLRLIFLILKLSLLYFLFLFQYKMLMSKCERIITQLLQ</sequence>